<dbReference type="EMBL" id="JAMYEC010000003">
    <property type="protein sequence ID" value="MDX2334570.1"/>
    <property type="molecule type" value="Genomic_DNA"/>
</dbReference>
<evidence type="ECO:0000313" key="1">
    <source>
        <dbReference type="EMBL" id="MDX2334570.1"/>
    </source>
</evidence>
<accession>A0ABU4KNG6</accession>
<dbReference type="Proteomes" id="UP001272940">
    <property type="component" value="Unassembled WGS sequence"/>
</dbReference>
<sequence>MSARFRKTELTRAAIAMRDAGVDSYEITFDDDGKPVVKVGPMLAANDPSHDVANEIEAWARENPSDAA</sequence>
<keyword evidence="2" id="KW-1185">Reference proteome</keyword>
<organism evidence="1 2">
    <name type="scientific">Brevundimonas vesicularis</name>
    <name type="common">Pseudomonas vesicularis</name>
    <dbReference type="NCBI Taxonomy" id="41276"/>
    <lineage>
        <taxon>Bacteria</taxon>
        <taxon>Pseudomonadati</taxon>
        <taxon>Pseudomonadota</taxon>
        <taxon>Alphaproteobacteria</taxon>
        <taxon>Caulobacterales</taxon>
        <taxon>Caulobacteraceae</taxon>
        <taxon>Brevundimonas</taxon>
    </lineage>
</organism>
<protein>
    <submittedName>
        <fullName evidence="1">Uncharacterized protein</fullName>
    </submittedName>
</protein>
<proteinExistence type="predicted"/>
<dbReference type="RefSeq" id="WP_319078568.1">
    <property type="nucleotide sequence ID" value="NZ_JAMYEC010000003.1"/>
</dbReference>
<reference evidence="1 2" key="1">
    <citation type="journal article" date="2023" name="FEMS Microbes">
        <title>Whole genomes of deep-sea sponge-associated bacteria exhibit high novel natural product potential.</title>
        <authorList>
            <person name="Hesketh-Best P.J."/>
            <person name="January G.G."/>
            <person name="Koch M.J."/>
            <person name="Warburton P.J."/>
            <person name="Howell K.L."/>
            <person name="Upton M."/>
        </authorList>
    </citation>
    <scope>NUCLEOTIDE SEQUENCE [LARGE SCALE GENOMIC DNA]</scope>
    <source>
        <strain evidence="1 2">PC206-O</strain>
    </source>
</reference>
<gene>
    <name evidence="1" type="ORF">NJD11_06415</name>
</gene>
<comment type="caution">
    <text evidence="1">The sequence shown here is derived from an EMBL/GenBank/DDBJ whole genome shotgun (WGS) entry which is preliminary data.</text>
</comment>
<name>A0ABU4KNG6_BREVE</name>
<evidence type="ECO:0000313" key="2">
    <source>
        <dbReference type="Proteomes" id="UP001272940"/>
    </source>
</evidence>